<reference evidence="2" key="2">
    <citation type="submission" date="2020-09" db="EMBL/GenBank/DDBJ databases">
        <authorList>
            <person name="Sun Q."/>
            <person name="Zhou Y."/>
        </authorList>
    </citation>
    <scope>NUCLEOTIDE SEQUENCE</scope>
    <source>
        <strain evidence="2">CGMCC 4.3508</strain>
    </source>
</reference>
<name>A0A917RPW6_9NOCA</name>
<evidence type="ECO:0000313" key="3">
    <source>
        <dbReference type="Proteomes" id="UP000638263"/>
    </source>
</evidence>
<reference evidence="2" key="1">
    <citation type="journal article" date="2014" name="Int. J. Syst. Evol. Microbiol.">
        <title>Complete genome sequence of Corynebacterium casei LMG S-19264T (=DSM 44701T), isolated from a smear-ripened cheese.</title>
        <authorList>
            <consortium name="US DOE Joint Genome Institute (JGI-PGF)"/>
            <person name="Walter F."/>
            <person name="Albersmeier A."/>
            <person name="Kalinowski J."/>
            <person name="Ruckert C."/>
        </authorList>
    </citation>
    <scope>NUCLEOTIDE SEQUENCE</scope>
    <source>
        <strain evidence="2">CGMCC 4.3508</strain>
    </source>
</reference>
<dbReference type="AlphaFoldDB" id="A0A917RPW6"/>
<accession>A0A917RPW6</accession>
<comment type="caution">
    <text evidence="2">The sequence shown here is derived from an EMBL/GenBank/DDBJ whole genome shotgun (WGS) entry which is preliminary data.</text>
</comment>
<dbReference type="Proteomes" id="UP000638263">
    <property type="component" value="Unassembled WGS sequence"/>
</dbReference>
<evidence type="ECO:0000256" key="1">
    <source>
        <dbReference type="SAM" id="MobiDB-lite"/>
    </source>
</evidence>
<keyword evidence="3" id="KW-1185">Reference proteome</keyword>
<dbReference type="EMBL" id="BMMH01000007">
    <property type="protein sequence ID" value="GGL18229.1"/>
    <property type="molecule type" value="Genomic_DNA"/>
</dbReference>
<proteinExistence type="predicted"/>
<organism evidence="2 3">
    <name type="scientific">Nocardia jinanensis</name>
    <dbReference type="NCBI Taxonomy" id="382504"/>
    <lineage>
        <taxon>Bacteria</taxon>
        <taxon>Bacillati</taxon>
        <taxon>Actinomycetota</taxon>
        <taxon>Actinomycetes</taxon>
        <taxon>Mycobacteriales</taxon>
        <taxon>Nocardiaceae</taxon>
        <taxon>Nocardia</taxon>
    </lineage>
</organism>
<protein>
    <submittedName>
        <fullName evidence="2">Uncharacterized protein</fullName>
    </submittedName>
</protein>
<evidence type="ECO:0000313" key="2">
    <source>
        <dbReference type="EMBL" id="GGL18229.1"/>
    </source>
</evidence>
<sequence>MGGTAAQYRPLHFEQALIRSADLHQALPTVSQRERVDHGNPPGGRNYPTAGPEAMCARSNTVPGRLSR</sequence>
<feature type="region of interest" description="Disordered" evidence="1">
    <location>
        <begin position="29"/>
        <end position="68"/>
    </location>
</feature>
<gene>
    <name evidence="2" type="ORF">GCM10011588_36160</name>
</gene>